<comment type="caution">
    <text evidence="1">The sequence shown here is derived from an EMBL/GenBank/DDBJ whole genome shotgun (WGS) entry which is preliminary data.</text>
</comment>
<evidence type="ECO:0000313" key="1">
    <source>
        <dbReference type="EMBL" id="RVW13374.1"/>
    </source>
</evidence>
<evidence type="ECO:0000313" key="2">
    <source>
        <dbReference type="Proteomes" id="UP000288805"/>
    </source>
</evidence>
<dbReference type="PANTHER" id="PTHR48475">
    <property type="entry name" value="RIBONUCLEASE H"/>
    <property type="match status" value="1"/>
</dbReference>
<reference evidence="1 2" key="1">
    <citation type="journal article" date="2018" name="PLoS Genet.">
        <title>Population sequencing reveals clonal diversity and ancestral inbreeding in the grapevine cultivar Chardonnay.</title>
        <authorList>
            <person name="Roach M.J."/>
            <person name="Johnson D.L."/>
            <person name="Bohlmann J."/>
            <person name="van Vuuren H.J."/>
            <person name="Jones S.J."/>
            <person name="Pretorius I.S."/>
            <person name="Schmidt S.A."/>
            <person name="Borneman A.R."/>
        </authorList>
    </citation>
    <scope>NUCLEOTIDE SEQUENCE [LARGE SCALE GENOMIC DNA]</scope>
    <source>
        <strain evidence="2">cv. Chardonnay</strain>
        <tissue evidence="1">Leaf</tissue>
    </source>
</reference>
<dbReference type="SUPFAM" id="SSF53098">
    <property type="entry name" value="Ribonuclease H-like"/>
    <property type="match status" value="1"/>
</dbReference>
<dbReference type="PANTHER" id="PTHR48475:SF1">
    <property type="entry name" value="RNASE H TYPE-1 DOMAIN-CONTAINING PROTEIN"/>
    <property type="match status" value="1"/>
</dbReference>
<dbReference type="Proteomes" id="UP000288805">
    <property type="component" value="Unassembled WGS sequence"/>
</dbReference>
<organism evidence="1 2">
    <name type="scientific">Vitis vinifera</name>
    <name type="common">Grape</name>
    <dbReference type="NCBI Taxonomy" id="29760"/>
    <lineage>
        <taxon>Eukaryota</taxon>
        <taxon>Viridiplantae</taxon>
        <taxon>Streptophyta</taxon>
        <taxon>Embryophyta</taxon>
        <taxon>Tracheophyta</taxon>
        <taxon>Spermatophyta</taxon>
        <taxon>Magnoliopsida</taxon>
        <taxon>eudicotyledons</taxon>
        <taxon>Gunneridae</taxon>
        <taxon>Pentapetalae</taxon>
        <taxon>rosids</taxon>
        <taxon>Vitales</taxon>
        <taxon>Vitaceae</taxon>
        <taxon>Viteae</taxon>
        <taxon>Vitis</taxon>
    </lineage>
</organism>
<dbReference type="EMBL" id="QGNW01002655">
    <property type="protein sequence ID" value="RVW13374.1"/>
    <property type="molecule type" value="Genomic_DNA"/>
</dbReference>
<gene>
    <name evidence="1" type="ORF">CK203_095755</name>
</gene>
<protein>
    <recommendedName>
        <fullName evidence="3">RNase H type-1 domain-containing protein</fullName>
    </recommendedName>
</protein>
<dbReference type="InterPro" id="IPR036397">
    <property type="entry name" value="RNaseH_sf"/>
</dbReference>
<accession>A0A438BQY0</accession>
<sequence length="118" mass="13777">MQRLIDRLATLAIKRYLTEPPILSSPKAGEELHMYLTISKYVVEQVVHLNFSTFNNETEYKVMIVGLDLDLMFATTKVKIESDSQLVVRWIQQEYEARDEHMACYLAIVEARLRVLDK</sequence>
<dbReference type="AlphaFoldDB" id="A0A438BQY0"/>
<name>A0A438BQY0_VITVI</name>
<evidence type="ECO:0008006" key="3">
    <source>
        <dbReference type="Google" id="ProtNLM"/>
    </source>
</evidence>
<dbReference type="Gene3D" id="3.30.420.10">
    <property type="entry name" value="Ribonuclease H-like superfamily/Ribonuclease H"/>
    <property type="match status" value="1"/>
</dbReference>
<dbReference type="InterPro" id="IPR012337">
    <property type="entry name" value="RNaseH-like_sf"/>
</dbReference>
<proteinExistence type="predicted"/>
<dbReference type="GO" id="GO:0003676">
    <property type="term" value="F:nucleic acid binding"/>
    <property type="evidence" value="ECO:0007669"/>
    <property type="project" value="InterPro"/>
</dbReference>